<name>A0A537K8A8_9BACT</name>
<dbReference type="GO" id="GO:0006635">
    <property type="term" value="P:fatty acid beta-oxidation"/>
    <property type="evidence" value="ECO:0007669"/>
    <property type="project" value="TreeGrafter"/>
</dbReference>
<dbReference type="Proteomes" id="UP000318509">
    <property type="component" value="Unassembled WGS sequence"/>
</dbReference>
<dbReference type="EMBL" id="VBAK01000076">
    <property type="protein sequence ID" value="TMI91974.1"/>
    <property type="molecule type" value="Genomic_DNA"/>
</dbReference>
<protein>
    <submittedName>
        <fullName evidence="3">Enoyl-CoA hydratase/isomerase family protein</fullName>
    </submittedName>
</protein>
<dbReference type="InterPro" id="IPR001753">
    <property type="entry name" value="Enoyl-CoA_hydra/iso"/>
</dbReference>
<reference evidence="3 4" key="1">
    <citation type="journal article" date="2019" name="Nat. Microbiol.">
        <title>Mediterranean grassland soil C-N compound turnover is dependent on rainfall and depth, and is mediated by genomically divergent microorganisms.</title>
        <authorList>
            <person name="Diamond S."/>
            <person name="Andeer P.F."/>
            <person name="Li Z."/>
            <person name="Crits-Christoph A."/>
            <person name="Burstein D."/>
            <person name="Anantharaman K."/>
            <person name="Lane K.R."/>
            <person name="Thomas B.C."/>
            <person name="Pan C."/>
            <person name="Northen T.R."/>
            <person name="Banfield J.F."/>
        </authorList>
    </citation>
    <scope>NUCLEOTIDE SEQUENCE [LARGE SCALE GENOMIC DNA]</scope>
    <source>
        <strain evidence="3">NP_3</strain>
    </source>
</reference>
<dbReference type="PANTHER" id="PTHR11941:SF54">
    <property type="entry name" value="ENOYL-COA HYDRATASE, MITOCHONDRIAL"/>
    <property type="match status" value="1"/>
</dbReference>
<dbReference type="PANTHER" id="PTHR11941">
    <property type="entry name" value="ENOYL-COA HYDRATASE-RELATED"/>
    <property type="match status" value="1"/>
</dbReference>
<dbReference type="Pfam" id="PF00378">
    <property type="entry name" value="ECH_1"/>
    <property type="match status" value="1"/>
</dbReference>
<dbReference type="CDD" id="cd06558">
    <property type="entry name" value="crotonase-like"/>
    <property type="match status" value="1"/>
</dbReference>
<dbReference type="Gene3D" id="3.90.226.10">
    <property type="entry name" value="2-enoyl-CoA Hydratase, Chain A, domain 1"/>
    <property type="match status" value="1"/>
</dbReference>
<proteinExistence type="inferred from homology"/>
<dbReference type="GO" id="GO:0016853">
    <property type="term" value="F:isomerase activity"/>
    <property type="evidence" value="ECO:0007669"/>
    <property type="project" value="UniProtKB-KW"/>
</dbReference>
<dbReference type="InterPro" id="IPR029045">
    <property type="entry name" value="ClpP/crotonase-like_dom_sf"/>
</dbReference>
<evidence type="ECO:0000313" key="3">
    <source>
        <dbReference type="EMBL" id="TMI91974.1"/>
    </source>
</evidence>
<dbReference type="PROSITE" id="PS00166">
    <property type="entry name" value="ENOYL_COA_HYDRATASE"/>
    <property type="match status" value="1"/>
</dbReference>
<comment type="similarity">
    <text evidence="1 2">Belongs to the enoyl-CoA hydratase/isomerase family.</text>
</comment>
<keyword evidence="3" id="KW-0413">Isomerase</keyword>
<evidence type="ECO:0000256" key="1">
    <source>
        <dbReference type="ARBA" id="ARBA00005254"/>
    </source>
</evidence>
<dbReference type="AlphaFoldDB" id="A0A537K8A8"/>
<accession>A0A537K8A8</accession>
<gene>
    <name evidence="3" type="ORF">E6H00_03265</name>
</gene>
<dbReference type="InterPro" id="IPR018376">
    <property type="entry name" value="Enoyl-CoA_hyd/isom_CS"/>
</dbReference>
<evidence type="ECO:0000313" key="4">
    <source>
        <dbReference type="Proteomes" id="UP000318509"/>
    </source>
</evidence>
<dbReference type="SUPFAM" id="SSF52096">
    <property type="entry name" value="ClpP/crotonase"/>
    <property type="match status" value="1"/>
</dbReference>
<organism evidence="3 4">
    <name type="scientific">Candidatus Segetimicrobium genomatis</name>
    <dbReference type="NCBI Taxonomy" id="2569760"/>
    <lineage>
        <taxon>Bacteria</taxon>
        <taxon>Bacillati</taxon>
        <taxon>Candidatus Sysuimicrobiota</taxon>
        <taxon>Candidatus Sysuimicrobiia</taxon>
        <taxon>Candidatus Sysuimicrobiales</taxon>
        <taxon>Candidatus Segetimicrobiaceae</taxon>
        <taxon>Candidatus Segetimicrobium</taxon>
    </lineage>
</organism>
<comment type="caution">
    <text evidence="3">The sequence shown here is derived from an EMBL/GenBank/DDBJ whole genome shotgun (WGS) entry which is preliminary data.</text>
</comment>
<evidence type="ECO:0000256" key="2">
    <source>
        <dbReference type="RuleBase" id="RU003707"/>
    </source>
</evidence>
<sequence length="273" mass="28944">MWSCPFPAVMDCACSVSPGPEPAVSGGGSIALSLAHGIAHLVLRREDGRNAISPALLDELEAAVAAVAEAPHVKVLVLRGEGKVFSVGVDLAALEALPPPEALDFFRRGQALIRRLDRLNALTVAAINGLALGGGFELALACDLRWAHARAVLGFPECKRGLIPAWGGIRLLHRHLAGEQVLALVTSGEFLGVRAAYTVGLVSRIFEGRDFAGQVSTAIEAFRARDATDLRALKAGPRESADAWREWHTAEAAAFEALWLRRTGAREPGSSKP</sequence>